<dbReference type="GO" id="GO:0006123">
    <property type="term" value="P:mitochondrial electron transport, cytochrome c to oxygen"/>
    <property type="evidence" value="ECO:0007669"/>
    <property type="project" value="UniProtKB-UniRule"/>
</dbReference>
<sequence length="100" mass="11286">MIHVQPSALTKSSIDISNQNKMISRVGLRAPRATRNFQTSAIARNSVYGSPKTGIYSNLPFKVKDRKIPFGIVWWGTYGFFFAFPFLTAYWHLKKSGSLA</sequence>
<dbReference type="AlphaFoldDB" id="A0A4P6XRC9"/>
<evidence type="ECO:0000256" key="6">
    <source>
        <dbReference type="ARBA" id="ARBA00023136"/>
    </source>
</evidence>
<keyword evidence="4 7" id="KW-0999">Mitochondrion inner membrane</keyword>
<dbReference type="EMBL" id="CP034458">
    <property type="protein sequence ID" value="QBM88314.1"/>
    <property type="molecule type" value="Genomic_DNA"/>
</dbReference>
<comment type="subcellular location">
    <subcellularLocation>
        <location evidence="1 7">Mitochondrion inner membrane</location>
        <topology evidence="1 7">Single-pass membrane protein</topology>
    </subcellularLocation>
</comment>
<comment type="function">
    <text evidence="7">Component of the cytochrome c oxidase, the last enzyme in the mitochondrial electron transport chain which drives oxidative phosphorylation. The respiratory chain contains 3 multisubunit complexes succinate dehydrogenase (complex II, CII), ubiquinol-cytochrome c oxidoreductase (cytochrome b-c1 complex, complex III, CIII) and cytochrome c oxidase (complex IV, CIV), that cooperate to transfer electrons derived from NADH and succinate to molecular oxygen, creating an electrochemical gradient over the inner membrane that drives transmembrane transport and the ATP synthase. Cytochrome c oxidase is the component of the respiratory chain that catalyzes the reduction of oxygen to water. Electrons originating from reduced cytochrome c in the intermembrane space (IMS) are transferred via the dinuclear copper A center (CU(A)) of subunit 2 and heme A of subunit 1 to the active site in subunit 1, a binuclear center (BNC) formed by heme A3 and copper B (CU(B)). The BNC reduces molecular oxygen to 2 water molecules using 4 electrons from cytochrome c in the IMS and 4 protons from the mitochondrial matrix.</text>
</comment>
<comment type="pathway">
    <text evidence="2 7">Energy metabolism; oxidative phosphorylation.</text>
</comment>
<name>A0A4P6XRC9_9ASCO</name>
<keyword evidence="7" id="KW-0812">Transmembrane</keyword>
<keyword evidence="7" id="KW-0809">Transit peptide</keyword>
<keyword evidence="6 7" id="KW-0472">Membrane</keyword>
<evidence type="ECO:0000313" key="8">
    <source>
        <dbReference type="EMBL" id="QBM88314.1"/>
    </source>
</evidence>
<evidence type="ECO:0000256" key="3">
    <source>
        <dbReference type="ARBA" id="ARBA00010514"/>
    </source>
</evidence>
<evidence type="ECO:0000256" key="4">
    <source>
        <dbReference type="ARBA" id="ARBA00022792"/>
    </source>
</evidence>
<evidence type="ECO:0000256" key="5">
    <source>
        <dbReference type="ARBA" id="ARBA00023128"/>
    </source>
</evidence>
<dbReference type="Proteomes" id="UP000292447">
    <property type="component" value="Chromosome III"/>
</dbReference>
<dbReference type="UniPathway" id="UPA00705"/>
<keyword evidence="5 7" id="KW-0496">Mitochondrion</keyword>
<accession>A0A4P6XRC9</accession>
<dbReference type="Gene3D" id="4.10.49.10">
    <property type="entry name" value="Cytochrome c oxidase subunit VIIc"/>
    <property type="match status" value="1"/>
</dbReference>
<dbReference type="Pfam" id="PF02935">
    <property type="entry name" value="COX7C"/>
    <property type="match status" value="1"/>
</dbReference>
<evidence type="ECO:0000313" key="9">
    <source>
        <dbReference type="Proteomes" id="UP000292447"/>
    </source>
</evidence>
<comment type="similarity">
    <text evidence="3 7">Belongs to the cytochrome c oxidase VIIc family.</text>
</comment>
<gene>
    <name evidence="8" type="primary">MPUL0C02800</name>
    <name evidence="8" type="ORF">METSCH_C02800</name>
</gene>
<dbReference type="STRING" id="2163413.A0A4P6XRC9"/>
<protein>
    <recommendedName>
        <fullName evidence="7">Cytochrome c oxidase subunit 8, mitochondrial</fullName>
    </recommendedName>
    <alternativeName>
        <fullName evidence="7">Cytochrome c oxidase polypeptide VIII</fullName>
    </alternativeName>
</protein>
<evidence type="ECO:0000256" key="2">
    <source>
        <dbReference type="ARBA" id="ARBA00004673"/>
    </source>
</evidence>
<evidence type="ECO:0000256" key="7">
    <source>
        <dbReference type="RuleBase" id="RU368123"/>
    </source>
</evidence>
<feature type="transmembrane region" description="Helical" evidence="7">
    <location>
        <begin position="72"/>
        <end position="93"/>
    </location>
</feature>
<dbReference type="GO" id="GO:0045277">
    <property type="term" value="C:respiratory chain complex IV"/>
    <property type="evidence" value="ECO:0007669"/>
    <property type="project" value="UniProtKB-UniRule"/>
</dbReference>
<evidence type="ECO:0000256" key="1">
    <source>
        <dbReference type="ARBA" id="ARBA00004434"/>
    </source>
</evidence>
<dbReference type="InterPro" id="IPR036636">
    <property type="entry name" value="COX7C/Cox8_sf"/>
</dbReference>
<reference evidence="9" key="1">
    <citation type="submission" date="2019-03" db="EMBL/GenBank/DDBJ databases">
        <title>Snf2 controls pulcherriminic acid biosynthesis and connects pigmentation and antifungal activity of the yeast Metschnikowia pulcherrima.</title>
        <authorList>
            <person name="Gore-Lloyd D."/>
            <person name="Sumann I."/>
            <person name="Brachmann A.O."/>
            <person name="Schneeberger K."/>
            <person name="Ortiz-Merino R.A."/>
            <person name="Moreno-Beltran M."/>
            <person name="Schlaefli M."/>
            <person name="Kirner P."/>
            <person name="Santos Kron A."/>
            <person name="Wolfe K.H."/>
            <person name="Piel J."/>
            <person name="Ahrens C.H."/>
            <person name="Henk D."/>
            <person name="Freimoser F.M."/>
        </authorList>
    </citation>
    <scope>NUCLEOTIDE SEQUENCE [LARGE SCALE GENOMIC DNA]</scope>
    <source>
        <strain evidence="9">APC 1.2</strain>
    </source>
</reference>
<dbReference type="InterPro" id="IPR004202">
    <property type="entry name" value="COX7C/Cox8"/>
</dbReference>
<keyword evidence="9" id="KW-1185">Reference proteome</keyword>
<comment type="subunit">
    <text evidence="7">Component of the cytochrome c oxidase (complex IV, CIV), a multisubunit enzyme composed of a catalytic core of 3 subunits and several supernumerary subunits. The complex exists as a monomer or a dimer and forms supercomplexes (SCs) in the inner mitochondrial membrane with ubiquinol-cytochrome c oxidoreductase (cytochrome b-c1 complex, complex III, CIII).</text>
</comment>
<organism evidence="8 9">
    <name type="scientific">Metschnikowia aff. pulcherrima</name>
    <dbReference type="NCBI Taxonomy" id="2163413"/>
    <lineage>
        <taxon>Eukaryota</taxon>
        <taxon>Fungi</taxon>
        <taxon>Dikarya</taxon>
        <taxon>Ascomycota</taxon>
        <taxon>Saccharomycotina</taxon>
        <taxon>Pichiomycetes</taxon>
        <taxon>Metschnikowiaceae</taxon>
        <taxon>Metschnikowia</taxon>
    </lineage>
</organism>
<dbReference type="GO" id="GO:0005743">
    <property type="term" value="C:mitochondrial inner membrane"/>
    <property type="evidence" value="ECO:0007669"/>
    <property type="project" value="UniProtKB-SubCell"/>
</dbReference>
<keyword evidence="7" id="KW-1133">Transmembrane helix</keyword>
<proteinExistence type="inferred from homology"/>